<gene>
    <name evidence="1" type="ORF">AR1Y2_1177</name>
</gene>
<organism evidence="1 2">
    <name type="scientific">Anaerostipes rhamnosivorans</name>
    <dbReference type="NCBI Taxonomy" id="1229621"/>
    <lineage>
        <taxon>Bacteria</taxon>
        <taxon>Bacillati</taxon>
        <taxon>Bacillota</taxon>
        <taxon>Clostridia</taxon>
        <taxon>Lachnospirales</taxon>
        <taxon>Lachnospiraceae</taxon>
        <taxon>Anaerostipes</taxon>
    </lineage>
</organism>
<dbReference type="RefSeq" id="WP_137328150.1">
    <property type="nucleotide sequence ID" value="NZ_CP040058.1"/>
</dbReference>
<evidence type="ECO:0000313" key="2">
    <source>
        <dbReference type="Proteomes" id="UP000298653"/>
    </source>
</evidence>
<name>A0A4P8ID39_9FIRM</name>
<proteinExistence type="predicted"/>
<evidence type="ECO:0000313" key="1">
    <source>
        <dbReference type="EMBL" id="QCP34631.1"/>
    </source>
</evidence>
<keyword evidence="2" id="KW-1185">Reference proteome</keyword>
<dbReference type="EMBL" id="CP040058">
    <property type="protein sequence ID" value="QCP34631.1"/>
    <property type="molecule type" value="Genomic_DNA"/>
</dbReference>
<sequence>MDSIDYRQEIGFYLNGRKCDFTKDVMNSFPHRDANDLCHGISFHCMAQGLVNAMNFYNFYIRSSDHERSETRAMTLRFIIGMIISTKRMKMKEEEIQNFVVNGIKSDTGSLLNDYRPHLRGLMYSMELLDQTQQAAEWVIETHMHHCTYYVNHILDLLYNEKTNLDYGYSVWNRSLQDAFDASACNYDRASQRFVITNEQDCIAVSNLLTYTLGEADGLENTENALFFYMTVIGENAMLYSSRNDPGLFQPATAVGPCSVQISYYNYITNQMEDIPMA</sequence>
<accession>A0A4P8ID39</accession>
<dbReference type="AlphaFoldDB" id="A0A4P8ID39"/>
<protein>
    <submittedName>
        <fullName evidence="1">Uncharacterized protein</fullName>
    </submittedName>
</protein>
<dbReference type="Proteomes" id="UP000298653">
    <property type="component" value="Chromosome"/>
</dbReference>
<dbReference type="KEGG" id="arf:AR1Y2_1177"/>
<reference evidence="1 2" key="1">
    <citation type="submission" date="2019-05" db="EMBL/GenBank/DDBJ databases">
        <title>Complete genome sequencing of Anaerostipes rhamnosivorans.</title>
        <authorList>
            <person name="Bui T.P.N."/>
            <person name="de Vos W.M."/>
        </authorList>
    </citation>
    <scope>NUCLEOTIDE SEQUENCE [LARGE SCALE GENOMIC DNA]</scope>
    <source>
        <strain evidence="1 2">1y2</strain>
    </source>
</reference>